<evidence type="ECO:0000313" key="1">
    <source>
        <dbReference type="EMBL" id="MCQ8105652.1"/>
    </source>
</evidence>
<keyword evidence="2" id="KW-1185">Reference proteome</keyword>
<dbReference type="Proteomes" id="UP001524499">
    <property type="component" value="Unassembled WGS sequence"/>
</dbReference>
<reference evidence="1 2" key="1">
    <citation type="submission" date="2022-07" db="EMBL/GenBank/DDBJ databases">
        <title>Methylomonas rivi sp. nov., Methylomonas rosea sp. nov., Methylomonas aureus sp. nov. and Methylomonas subterranea sp. nov., four novel methanotrophs isolated from a freshwater creek and the deep terrestrial subsurface.</title>
        <authorList>
            <person name="Abin C."/>
            <person name="Sankaranarayanan K."/>
            <person name="Garner C."/>
            <person name="Sindelar R."/>
            <person name="Kotary K."/>
            <person name="Garner R."/>
            <person name="Barclay S."/>
            <person name="Lawson P."/>
            <person name="Krumholz L."/>
        </authorList>
    </citation>
    <scope>NUCLEOTIDE SEQUENCE [LARGE SCALE GENOMIC DNA]</scope>
    <source>
        <strain evidence="1 2">SURF-2</strain>
    </source>
</reference>
<proteinExistence type="predicted"/>
<dbReference type="EMBL" id="JANIBJ010000034">
    <property type="protein sequence ID" value="MCQ8105652.1"/>
    <property type="molecule type" value="Genomic_DNA"/>
</dbReference>
<gene>
    <name evidence="1" type="ORF">NP590_16185</name>
</gene>
<comment type="caution">
    <text evidence="1">The sequence shown here is derived from an EMBL/GenBank/DDBJ whole genome shotgun (WGS) entry which is preliminary data.</text>
</comment>
<dbReference type="RefSeq" id="WP_256603664.1">
    <property type="nucleotide sequence ID" value="NZ_JANIBJ010000034.1"/>
</dbReference>
<name>A0ABT1TJJ4_9GAMM</name>
<evidence type="ECO:0008006" key="3">
    <source>
        <dbReference type="Google" id="ProtNLM"/>
    </source>
</evidence>
<evidence type="ECO:0000313" key="2">
    <source>
        <dbReference type="Proteomes" id="UP001524499"/>
    </source>
</evidence>
<organism evidence="1 2">
    <name type="scientific">Methylomonas subterranea</name>
    <dbReference type="NCBI Taxonomy" id="2952225"/>
    <lineage>
        <taxon>Bacteria</taxon>
        <taxon>Pseudomonadati</taxon>
        <taxon>Pseudomonadota</taxon>
        <taxon>Gammaproteobacteria</taxon>
        <taxon>Methylococcales</taxon>
        <taxon>Methylococcaceae</taxon>
        <taxon>Methylomonas</taxon>
    </lineage>
</organism>
<sequence>MTTDDSLPFELQTDSLAQWLDGLSPLPHAQAAHKLNLALKQLKEPQCTPGQLLPLLVNLTPLCLRFSASLSTTAINDADSSAKILKLGKLSMQLPRQLALLFCQIIESKQLEAADRNTAVYHALQLIGHALRCYCLFYETPSVTLWKKTAQLYKLALATEALHLPHATKLADFRAQPDIETVLKRNLLFSIMSPLLYKPDEINQLFQLADQCATLLEIGDPRESRDFGFYWNTLKDQPPYPVRKSNRPLPAECMPIDCRPISHALQLGTVVTKLSPANQNKLALLFSDYQQVFNAIIPGIPSRTKMIPGFIGVCQYLQELNKLSKINQISAQLRDPKSINRGLSLVPLEHHRNVFDNAEQPFGDKTSLGRLVNLLKTPNKTYCVAESRMLDCSTGDLVLLYKEQHPVSLAIIRQQRFNELSNANQFLLEQISGACTIYSINNAPSGSYALMVGEGMDNAQIFLASGKYSLNSSIPLTIGTALRLTACMESNGFFARFRFSVEYHA</sequence>
<accession>A0ABT1TJJ4</accession>
<protein>
    <recommendedName>
        <fullName evidence="3">GTPase</fullName>
    </recommendedName>
</protein>